<dbReference type="Gene3D" id="3.30.70.20">
    <property type="match status" value="2"/>
</dbReference>
<dbReference type="PROSITE" id="PS51379">
    <property type="entry name" value="4FE4S_FER_2"/>
    <property type="match status" value="1"/>
</dbReference>
<dbReference type="SUPFAM" id="SSF50692">
    <property type="entry name" value="ADC-like"/>
    <property type="match status" value="1"/>
</dbReference>
<dbReference type="RefSeq" id="WP_109893562.1">
    <property type="nucleotide sequence ID" value="NZ_CP029550.1"/>
</dbReference>
<dbReference type="PANTHER" id="PTHR42783">
    <property type="entry name" value="GLUTAMATE SYNTHASE [NADPH] SMALL CHAIN"/>
    <property type="match status" value="1"/>
</dbReference>
<dbReference type="CDD" id="cd02784">
    <property type="entry name" value="MopB_CT_PHLH"/>
    <property type="match status" value="1"/>
</dbReference>
<dbReference type="SUPFAM" id="SSF54862">
    <property type="entry name" value="4Fe-4S ferredoxins"/>
    <property type="match status" value="1"/>
</dbReference>
<sequence length="940" mass="100396">MPPLSAPSRREALGLLGSGLALALGACAKPSEEIVPYVRAPEELLPGVPARYATTLSLSGWGRGVHAIAVDGRPIKIEGNPLHPGSRGATDVFAEAAILDLYDPDRSRTVTERTSGIASWEMFERAWRAPLTKVREQGGRGLHLLTGRVTSPTLARQIAALRASLPEAVWHVHEPVDEAAAARGAELAFGRPLRALPHLDRAETILCVGADPLGPGPDQIRLAAAFAERRRDPARFGRLYVAEAAPTLTGIKADARRALHPRDWPGLLAQVANALGAGLPAPDLTDGARRFAEAAAADLRAREGRALVLAGPALPPELHALVHWINGRLRAPVDLIAPPDGAEPAPSDLAGLCAALDAGTVEALAILDANPVLTAPADLDFARALGRARFSVHAGLHGDETAGATHWHLPLTHALESWSDLRATDGTASLVQPLIRPLYGGRSVHEVLALLCGEAAASGHDLVRRTWQEIWQAAWGEGADFETRWRRCLHDGIVAGSAAAPVAAGEPRLPVRPATAPEGFTVEIRPDPCLWDGRPANNAWLQECPKPVSKQVWGNALALSRGDAARRGLSAGDVVRLSAGGRAVEATVAIESGVAEGVGALTLGYGRERAGAIGNRIGANAYPLVTAASPWLATGVELAATGRRSEVLRTQNYVEIEGETKTLFRQIDLAELARAEPKGIGADQPSLLDPWRGDADGHAWGMVIDTAACIGCNACVVACQSENNVPVVGPEEVARGRMMHWLRIDIYDSGTPEAVRAGFQPVPCMHCEHAPCEPVCPVAASVHDGEGLNLQVYNRCVGTRFCQANCPYKVRRFNFFGYADGQEFANLDAEPVRAQRNPNVTVRARGVMEKCTYCVQRIATERQAADRDDRPMDIVSTACQSACPTRAIRFGDLNRPEDGIAALREDPRHYALLAELNTRPRTTYLADVRAPNPDLAEDRS</sequence>
<dbReference type="CDD" id="cd10551">
    <property type="entry name" value="PsrB"/>
    <property type="match status" value="1"/>
</dbReference>
<dbReference type="PANTHER" id="PTHR42783:SF3">
    <property type="entry name" value="GLUTAMATE SYNTHASE [NADPH] SMALL CHAIN-RELATED"/>
    <property type="match status" value="1"/>
</dbReference>
<dbReference type="EMBL" id="CP029550">
    <property type="protein sequence ID" value="AWN43094.1"/>
    <property type="molecule type" value="Genomic_DNA"/>
</dbReference>
<gene>
    <name evidence="2" type="ORF">DK389_24630</name>
</gene>
<name>A0A2U8WAB8_9HYPH</name>
<dbReference type="Gene3D" id="3.40.50.740">
    <property type="match status" value="1"/>
</dbReference>
<evidence type="ECO:0000313" key="3">
    <source>
        <dbReference type="Proteomes" id="UP000245926"/>
    </source>
</evidence>
<dbReference type="Proteomes" id="UP000245926">
    <property type="component" value="Chromosome"/>
</dbReference>
<evidence type="ECO:0000313" key="2">
    <source>
        <dbReference type="EMBL" id="AWN43094.1"/>
    </source>
</evidence>
<dbReference type="InterPro" id="IPR009010">
    <property type="entry name" value="Asp_de-COase-like_dom_sf"/>
</dbReference>
<dbReference type="SUPFAM" id="SSF53706">
    <property type="entry name" value="Formate dehydrogenase/DMSO reductase, domains 1-3"/>
    <property type="match status" value="1"/>
</dbReference>
<organism evidence="2 3">
    <name type="scientific">Methylobacterium durans</name>
    <dbReference type="NCBI Taxonomy" id="2202825"/>
    <lineage>
        <taxon>Bacteria</taxon>
        <taxon>Pseudomonadati</taxon>
        <taxon>Pseudomonadota</taxon>
        <taxon>Alphaproteobacteria</taxon>
        <taxon>Hyphomicrobiales</taxon>
        <taxon>Methylobacteriaceae</taxon>
        <taxon>Methylobacterium</taxon>
    </lineage>
</organism>
<reference evidence="3" key="1">
    <citation type="submission" date="2018-05" db="EMBL/GenBank/DDBJ databases">
        <title>Complete Genome Sequence of Methylobacterium sp. 17SD2-17.</title>
        <authorList>
            <person name="Srinivasan S."/>
        </authorList>
    </citation>
    <scope>NUCLEOTIDE SEQUENCE [LARGE SCALE GENOMIC DNA]</scope>
    <source>
        <strain evidence="3">17SD2-17</strain>
    </source>
</reference>
<dbReference type="OrthoDB" id="9779457at2"/>
<dbReference type="KEGG" id="mets:DK389_24630"/>
<feature type="domain" description="4Fe-4S ferredoxin-type" evidence="1">
    <location>
        <begin position="700"/>
        <end position="730"/>
    </location>
</feature>
<dbReference type="Pfam" id="PF13247">
    <property type="entry name" value="Fer4_11"/>
    <property type="match status" value="1"/>
</dbReference>
<protein>
    <submittedName>
        <fullName evidence="2">4Fe-4S ferredoxin</fullName>
    </submittedName>
</protein>
<dbReference type="AlphaFoldDB" id="A0A2U8WAB8"/>
<dbReference type="Gene3D" id="2.40.40.20">
    <property type="match status" value="1"/>
</dbReference>
<keyword evidence="3" id="KW-1185">Reference proteome</keyword>
<dbReference type="InterPro" id="IPR017896">
    <property type="entry name" value="4Fe4S_Fe-S-bd"/>
</dbReference>
<accession>A0A2U8WAB8</accession>
<evidence type="ECO:0000259" key="1">
    <source>
        <dbReference type="PROSITE" id="PS51379"/>
    </source>
</evidence>
<proteinExistence type="predicted"/>